<proteinExistence type="predicted"/>
<dbReference type="SUPFAM" id="SSF55469">
    <property type="entry name" value="FMN-dependent nitroreductase-like"/>
    <property type="match status" value="2"/>
</dbReference>
<evidence type="ECO:0000313" key="3">
    <source>
        <dbReference type="EMBL" id="MFC5720908.1"/>
    </source>
</evidence>
<gene>
    <name evidence="3" type="ORF">ACFP1Z_12095</name>
</gene>
<dbReference type="InterPro" id="IPR029479">
    <property type="entry name" value="Nitroreductase"/>
</dbReference>
<evidence type="ECO:0000259" key="2">
    <source>
        <dbReference type="Pfam" id="PF00881"/>
    </source>
</evidence>
<dbReference type="NCBIfam" id="NF047509">
    <property type="entry name" value="Rv3131_FMN_oxido"/>
    <property type="match status" value="1"/>
</dbReference>
<dbReference type="InterPro" id="IPR050627">
    <property type="entry name" value="Nitroreductase/BluB"/>
</dbReference>
<evidence type="ECO:0000313" key="4">
    <source>
        <dbReference type="Proteomes" id="UP001596083"/>
    </source>
</evidence>
<comment type="caution">
    <text evidence="3">The sequence shown here is derived from an EMBL/GenBank/DDBJ whole genome shotgun (WGS) entry which is preliminary data.</text>
</comment>
<reference evidence="4" key="1">
    <citation type="journal article" date="2019" name="Int. J. Syst. Evol. Microbiol.">
        <title>The Global Catalogue of Microorganisms (GCM) 10K type strain sequencing project: providing services to taxonomists for standard genome sequencing and annotation.</title>
        <authorList>
            <consortium name="The Broad Institute Genomics Platform"/>
            <consortium name="The Broad Institute Genome Sequencing Center for Infectious Disease"/>
            <person name="Wu L."/>
            <person name="Ma J."/>
        </authorList>
    </citation>
    <scope>NUCLEOTIDE SEQUENCE [LARGE SCALE GENOMIC DNA]</scope>
    <source>
        <strain evidence="4">CGMCC 4.7304</strain>
    </source>
</reference>
<dbReference type="EMBL" id="JBHSPB010000006">
    <property type="protein sequence ID" value="MFC5720908.1"/>
    <property type="molecule type" value="Genomic_DNA"/>
</dbReference>
<dbReference type="PANTHER" id="PTHR23026:SF123">
    <property type="entry name" value="NAD(P)H NITROREDUCTASE RV3131-RELATED"/>
    <property type="match status" value="1"/>
</dbReference>
<dbReference type="RefSeq" id="WP_390316105.1">
    <property type="nucleotide sequence ID" value="NZ_JBHSPB010000006.1"/>
</dbReference>
<sequence length="330" mass="36574">MTAPLTRDDIRVTELVRDATAAPSMHNAQPWRFRCTRGSRTFRLHADFARRMPHSDPDDRALHLGCGAALFNLRVALAHAGAHPDVALLPDPDDPALLATVRPAGHRADDAALALLHPAIAQRHTSRYPFTETDIPQDLRDALTDAARQEGATLSFPSPWHLRWMEELIEEAEARNLTDSRREDELRQWTRVGVAEADTAVDGVPDYAFGPRRHGGRAPVRDFSDGDPGVDFGSTPFENHPHLALLSTDGDHRADWLRAGQAMERVLLLATLEGLATSFSTQALEWTDLRWPLRDPASGTGPVHMVLRLGYGPRGPRTPRRPVQDVLDID</sequence>
<feature type="domain" description="Nitroreductase" evidence="2">
    <location>
        <begin position="120"/>
        <end position="282"/>
    </location>
</feature>
<dbReference type="InterPro" id="IPR000415">
    <property type="entry name" value="Nitroreductase-like"/>
</dbReference>
<protein>
    <submittedName>
        <fullName evidence="3">Acg family FMN-binding oxidoreductase</fullName>
    </submittedName>
</protein>
<evidence type="ECO:0000256" key="1">
    <source>
        <dbReference type="SAM" id="MobiDB-lite"/>
    </source>
</evidence>
<dbReference type="Proteomes" id="UP001596083">
    <property type="component" value="Unassembled WGS sequence"/>
</dbReference>
<name>A0ABW0YZQ0_9ACTN</name>
<feature type="region of interest" description="Disordered" evidence="1">
    <location>
        <begin position="310"/>
        <end position="330"/>
    </location>
</feature>
<dbReference type="Gene3D" id="3.40.109.10">
    <property type="entry name" value="NADH Oxidase"/>
    <property type="match status" value="2"/>
</dbReference>
<dbReference type="PANTHER" id="PTHR23026">
    <property type="entry name" value="NADPH NITROREDUCTASE"/>
    <property type="match status" value="1"/>
</dbReference>
<organism evidence="3 4">
    <name type="scientific">Streptomyces gamaensis</name>
    <dbReference type="NCBI Taxonomy" id="1763542"/>
    <lineage>
        <taxon>Bacteria</taxon>
        <taxon>Bacillati</taxon>
        <taxon>Actinomycetota</taxon>
        <taxon>Actinomycetes</taxon>
        <taxon>Kitasatosporales</taxon>
        <taxon>Streptomycetaceae</taxon>
        <taxon>Streptomyces</taxon>
    </lineage>
</organism>
<keyword evidence="4" id="KW-1185">Reference proteome</keyword>
<accession>A0ABW0YZQ0</accession>
<dbReference type="Pfam" id="PF00881">
    <property type="entry name" value="Nitroreductase"/>
    <property type="match status" value="1"/>
</dbReference>